<evidence type="ECO:0000313" key="2">
    <source>
        <dbReference type="Proteomes" id="UP001157002"/>
    </source>
</evidence>
<evidence type="ECO:0000313" key="1">
    <source>
        <dbReference type="EMBL" id="UVF62528.1"/>
    </source>
</evidence>
<dbReference type="KEGG" id="vg:80545083"/>
<keyword evidence="2" id="KW-1185">Reference proteome</keyword>
<organism evidence="1 2">
    <name type="scientific">Poseidoniales virus YSH_150918</name>
    <dbReference type="NCBI Taxonomy" id="3071324"/>
    <lineage>
        <taxon>Viruses</taxon>
        <taxon>Duplodnaviria</taxon>
        <taxon>Heunggongvirae</taxon>
        <taxon>Uroviricota</taxon>
        <taxon>Caudoviricetes</taxon>
        <taxon>Magrovirales</taxon>
        <taxon>Aoguangviridae</taxon>
        <taxon>Aobingvirus</taxon>
        <taxon>Aobingvirus yangshanense</taxon>
    </lineage>
</organism>
<dbReference type="RefSeq" id="YP_010806122.1">
    <property type="nucleotide sequence ID" value="NC_077214.1"/>
</dbReference>
<dbReference type="Proteomes" id="UP001157002">
    <property type="component" value="Segment"/>
</dbReference>
<protein>
    <submittedName>
        <fullName evidence="1">Uncharacterized protein</fullName>
    </submittedName>
</protein>
<accession>A0A976YE24</accession>
<proteinExistence type="predicted"/>
<sequence>MIEMQTYLVIHKLIPLELAEEMTVEEGKVIEKYADEIYRFVTKTTKRSSNTRHVKVVSPKLENEKNLLSCFERLKKRGKVLQSDLINQYIKDFSIKTSTAYRHLKNSSILHVSGKGVIYSPIESKLEEL</sequence>
<dbReference type="EMBL" id="ON649702">
    <property type="protein sequence ID" value="UVF62528.1"/>
    <property type="molecule type" value="Genomic_DNA"/>
</dbReference>
<name>A0A976YE24_9CAUD</name>
<dbReference type="GeneID" id="80545083"/>
<reference evidence="1 2" key="1">
    <citation type="submission" date="2022-05" db="EMBL/GenBank/DDBJ databases">
        <title>Diverse viruses of marine archaea discovered using metagenomics.</title>
        <authorList>
            <person name="Zhou Y."/>
        </authorList>
    </citation>
    <scope>NUCLEOTIDE SEQUENCE [LARGE SCALE GENOMIC DNA]</scope>
    <source>
        <strain evidence="1">YSH_150918</strain>
    </source>
</reference>